<dbReference type="AlphaFoldDB" id="A0A7D5IXY9"/>
<gene>
    <name evidence="5" type="ORF">HW566_02865</name>
</gene>
<dbReference type="PANTHER" id="PTHR30408">
    <property type="entry name" value="TYPE-1 RESTRICTION ENZYME ECOKI SPECIFICITY PROTEIN"/>
    <property type="match status" value="1"/>
</dbReference>
<evidence type="ECO:0000256" key="1">
    <source>
        <dbReference type="ARBA" id="ARBA00010923"/>
    </source>
</evidence>
<keyword evidence="5" id="KW-0255">Endonuclease</keyword>
<dbReference type="InterPro" id="IPR044946">
    <property type="entry name" value="Restrct_endonuc_typeI_TRD_sf"/>
</dbReference>
<name>A0A7D5IXY9_9MICO</name>
<proteinExistence type="inferred from homology"/>
<dbReference type="RefSeq" id="WP_178010244.1">
    <property type="nucleotide sequence ID" value="NZ_CP058316.1"/>
</dbReference>
<dbReference type="Proteomes" id="UP000509638">
    <property type="component" value="Chromosome"/>
</dbReference>
<evidence type="ECO:0000259" key="4">
    <source>
        <dbReference type="Pfam" id="PF01420"/>
    </source>
</evidence>
<accession>A0A7D5IXY9</accession>
<dbReference type="GO" id="GO:0004519">
    <property type="term" value="F:endonuclease activity"/>
    <property type="evidence" value="ECO:0007669"/>
    <property type="project" value="UniProtKB-KW"/>
</dbReference>
<dbReference type="InterPro" id="IPR052021">
    <property type="entry name" value="Type-I_RS_S_subunit"/>
</dbReference>
<evidence type="ECO:0000313" key="5">
    <source>
        <dbReference type="EMBL" id="QLD10815.1"/>
    </source>
</evidence>
<evidence type="ECO:0000256" key="3">
    <source>
        <dbReference type="ARBA" id="ARBA00023125"/>
    </source>
</evidence>
<dbReference type="InterPro" id="IPR000055">
    <property type="entry name" value="Restrct_endonuc_typeI_TRD"/>
</dbReference>
<comment type="similarity">
    <text evidence="1">Belongs to the type-I restriction system S methylase family.</text>
</comment>
<dbReference type="PANTHER" id="PTHR30408:SF12">
    <property type="entry name" value="TYPE I RESTRICTION ENZYME MJAVIII SPECIFICITY SUBUNIT"/>
    <property type="match status" value="1"/>
</dbReference>
<protein>
    <submittedName>
        <fullName evidence="5">Restriction endonuclease subunit S</fullName>
    </submittedName>
</protein>
<evidence type="ECO:0000256" key="2">
    <source>
        <dbReference type="ARBA" id="ARBA00022747"/>
    </source>
</evidence>
<keyword evidence="2" id="KW-0680">Restriction system</keyword>
<dbReference type="SUPFAM" id="SSF116734">
    <property type="entry name" value="DNA methylase specificity domain"/>
    <property type="match status" value="2"/>
</dbReference>
<feature type="domain" description="Type I restriction modification DNA specificity" evidence="4">
    <location>
        <begin position="5"/>
        <end position="162"/>
    </location>
</feature>
<dbReference type="EMBL" id="CP058316">
    <property type="protein sequence ID" value="QLD10815.1"/>
    <property type="molecule type" value="Genomic_DNA"/>
</dbReference>
<evidence type="ECO:0000313" key="6">
    <source>
        <dbReference type="Proteomes" id="UP000509638"/>
    </source>
</evidence>
<keyword evidence="5" id="KW-0378">Hydrolase</keyword>
<reference evidence="5 6" key="1">
    <citation type="submission" date="2020-06" db="EMBL/GenBank/DDBJ databases">
        <authorList>
            <person name="Jo H."/>
        </authorList>
    </citation>
    <scope>NUCLEOTIDE SEQUENCE [LARGE SCALE GENOMIC DNA]</scope>
    <source>
        <strain evidence="5 6">I46</strain>
    </source>
</reference>
<dbReference type="Pfam" id="PF01420">
    <property type="entry name" value="Methylase_S"/>
    <property type="match status" value="1"/>
</dbReference>
<dbReference type="GO" id="GO:0003677">
    <property type="term" value="F:DNA binding"/>
    <property type="evidence" value="ECO:0007669"/>
    <property type="project" value="UniProtKB-KW"/>
</dbReference>
<dbReference type="Gene3D" id="3.90.220.20">
    <property type="entry name" value="DNA methylase specificity domains"/>
    <property type="match status" value="2"/>
</dbReference>
<keyword evidence="5" id="KW-0540">Nuclease</keyword>
<sequence length="411" mass="44575">MTDSRWESRKASHVLDIVVGGTPPTDRTEYYDGDIPWLTIADLTSGDIIAPAKTLTPAGLAASGGRVLAPGTLLYSFKLSIGRTAFVETPVATNEAIAAILPSSKIDLAYARWALPGAFADAAGTNIYGAKILNQEQLKAARVPYPPMAQQRQIADYLDYETAEIDAFIADLRCSAELAVERTRALASTQLDEAVRDASRVTILGHVIMVNEGQVDPSLEQFVDLPLIAPNHIESRTGRLLRLESAREQGASSGKYQVRAGQVLYSKIRPALMKATIAPCDALCAADMYAMDARESWLSNDYLLEFLLSDRFEQYAVTMSDRVAMPKLNRDTLAHAPISLPTLADQDRAVSSIHRARVAQREAIADIDAAIALAKERRAALITAAVTGQIDVTARRKPVVDSIQSSLVEAR</sequence>
<dbReference type="GO" id="GO:0009307">
    <property type="term" value="P:DNA restriction-modification system"/>
    <property type="evidence" value="ECO:0007669"/>
    <property type="project" value="UniProtKB-KW"/>
</dbReference>
<organism evidence="5 6">
    <name type="scientific">Microbacterium oleivorans</name>
    <dbReference type="NCBI Taxonomy" id="273677"/>
    <lineage>
        <taxon>Bacteria</taxon>
        <taxon>Bacillati</taxon>
        <taxon>Actinomycetota</taxon>
        <taxon>Actinomycetes</taxon>
        <taxon>Micrococcales</taxon>
        <taxon>Microbacteriaceae</taxon>
        <taxon>Microbacterium</taxon>
    </lineage>
</organism>
<dbReference type="REBASE" id="407477">
    <property type="entry name" value="S.MolI46ORF2870P"/>
</dbReference>
<keyword evidence="3" id="KW-0238">DNA-binding</keyword>